<dbReference type="STRING" id="1798683.A3C90_03640"/>
<dbReference type="InterPro" id="IPR036515">
    <property type="entry name" value="Transposase_17_sf"/>
</dbReference>
<reference evidence="2 3" key="1">
    <citation type="journal article" date="2016" name="Nat. Commun.">
        <title>Thousands of microbial genomes shed light on interconnected biogeochemical processes in an aquifer system.</title>
        <authorList>
            <person name="Anantharaman K."/>
            <person name="Brown C.T."/>
            <person name="Hug L.A."/>
            <person name="Sharon I."/>
            <person name="Castelle C.J."/>
            <person name="Probst A.J."/>
            <person name="Thomas B.C."/>
            <person name="Singh A."/>
            <person name="Wilkins M.J."/>
            <person name="Karaoz U."/>
            <person name="Brodie E.L."/>
            <person name="Williams K.H."/>
            <person name="Hubbard S.S."/>
            <person name="Banfield J.F."/>
        </authorList>
    </citation>
    <scope>NUCLEOTIDE SEQUENCE [LARGE SCALE GENOMIC DNA]</scope>
</reference>
<evidence type="ECO:0000313" key="3">
    <source>
        <dbReference type="Proteomes" id="UP000177457"/>
    </source>
</evidence>
<dbReference type="GO" id="GO:0004803">
    <property type="term" value="F:transposase activity"/>
    <property type="evidence" value="ECO:0007669"/>
    <property type="project" value="InterPro"/>
</dbReference>
<dbReference type="AlphaFoldDB" id="A0A1F6MEQ8"/>
<dbReference type="InterPro" id="IPR052715">
    <property type="entry name" value="RAYT_transposase"/>
</dbReference>
<dbReference type="Proteomes" id="UP000177457">
    <property type="component" value="Unassembled WGS sequence"/>
</dbReference>
<dbReference type="GO" id="GO:0043565">
    <property type="term" value="F:sequence-specific DNA binding"/>
    <property type="evidence" value="ECO:0007669"/>
    <property type="project" value="TreeGrafter"/>
</dbReference>
<evidence type="ECO:0000313" key="2">
    <source>
        <dbReference type="EMBL" id="OGH70104.1"/>
    </source>
</evidence>
<protein>
    <recommendedName>
        <fullName evidence="1">Transposase IS200-like domain-containing protein</fullName>
    </recommendedName>
</protein>
<dbReference type="SUPFAM" id="SSF143422">
    <property type="entry name" value="Transposase IS200-like"/>
    <property type="match status" value="1"/>
</dbReference>
<name>A0A1F6MEQ8_9BACT</name>
<dbReference type="Gene3D" id="3.30.70.1290">
    <property type="entry name" value="Transposase IS200-like"/>
    <property type="match status" value="1"/>
</dbReference>
<dbReference type="EMBL" id="MFQE01000055">
    <property type="protein sequence ID" value="OGH70104.1"/>
    <property type="molecule type" value="Genomic_DNA"/>
</dbReference>
<feature type="domain" description="Transposase IS200-like" evidence="1">
    <location>
        <begin position="24"/>
        <end position="136"/>
    </location>
</feature>
<dbReference type="Pfam" id="PF01797">
    <property type="entry name" value="Y1_Tnp"/>
    <property type="match status" value="1"/>
</dbReference>
<sequence>MPLDPSQPYPKRARLKDKVSYLGIRGYFITINAYRRCKFFTQKNVVASLVRYLQEASTQEAFEVVAYCFMPDHLHLVLTGMYESSDLERFIRQFKQFTGYRFKKQFGVRLWATSYYDNVLRKEENIKTVGRYVLKNPLRAGLVSNVLDYPFSGSFVYDLRELFESDPYLLSDEEIGQS</sequence>
<organism evidence="2 3">
    <name type="scientific">Candidatus Magasanikbacteria bacterium RIFCSPHIGHO2_02_FULL_51_14</name>
    <dbReference type="NCBI Taxonomy" id="1798683"/>
    <lineage>
        <taxon>Bacteria</taxon>
        <taxon>Candidatus Magasanikiibacteriota</taxon>
    </lineage>
</organism>
<dbReference type="InterPro" id="IPR002686">
    <property type="entry name" value="Transposase_17"/>
</dbReference>
<dbReference type="NCBIfam" id="NF047646">
    <property type="entry name" value="REP_Tyr_transpos"/>
    <property type="match status" value="1"/>
</dbReference>
<dbReference type="PANTHER" id="PTHR36966">
    <property type="entry name" value="REP-ASSOCIATED TYROSINE TRANSPOSASE"/>
    <property type="match status" value="1"/>
</dbReference>
<dbReference type="SMART" id="SM01321">
    <property type="entry name" value="Y1_Tnp"/>
    <property type="match status" value="1"/>
</dbReference>
<dbReference type="PANTHER" id="PTHR36966:SF1">
    <property type="entry name" value="REP-ASSOCIATED TYROSINE TRANSPOSASE"/>
    <property type="match status" value="1"/>
</dbReference>
<gene>
    <name evidence="2" type="ORF">A3C90_03640</name>
</gene>
<evidence type="ECO:0000259" key="1">
    <source>
        <dbReference type="SMART" id="SM01321"/>
    </source>
</evidence>
<comment type="caution">
    <text evidence="2">The sequence shown here is derived from an EMBL/GenBank/DDBJ whole genome shotgun (WGS) entry which is preliminary data.</text>
</comment>
<proteinExistence type="predicted"/>
<dbReference type="GO" id="GO:0006313">
    <property type="term" value="P:DNA transposition"/>
    <property type="evidence" value="ECO:0007669"/>
    <property type="project" value="InterPro"/>
</dbReference>
<accession>A0A1F6MEQ8</accession>